<gene>
    <name evidence="8" type="ORF">CA13_63440</name>
</gene>
<evidence type="ECO:0000256" key="4">
    <source>
        <dbReference type="ARBA" id="ARBA00022989"/>
    </source>
</evidence>
<keyword evidence="9" id="KW-1185">Reference proteome</keyword>
<dbReference type="Proteomes" id="UP000315010">
    <property type="component" value="Unassembled WGS sequence"/>
</dbReference>
<evidence type="ECO:0000256" key="5">
    <source>
        <dbReference type="ARBA" id="ARBA00023136"/>
    </source>
</evidence>
<keyword evidence="5 6" id="KW-0472">Membrane</keyword>
<dbReference type="GO" id="GO:0005886">
    <property type="term" value="C:plasma membrane"/>
    <property type="evidence" value="ECO:0007669"/>
    <property type="project" value="UniProtKB-SubCell"/>
</dbReference>
<dbReference type="PROSITE" id="PS50156">
    <property type="entry name" value="SSD"/>
    <property type="match status" value="2"/>
</dbReference>
<feature type="transmembrane region" description="Helical" evidence="6">
    <location>
        <begin position="646"/>
        <end position="666"/>
    </location>
</feature>
<evidence type="ECO:0000256" key="6">
    <source>
        <dbReference type="SAM" id="Phobius"/>
    </source>
</evidence>
<dbReference type="Gene3D" id="1.20.1640.10">
    <property type="entry name" value="Multidrug efflux transporter AcrB transmembrane domain"/>
    <property type="match status" value="2"/>
</dbReference>
<evidence type="ECO:0000256" key="1">
    <source>
        <dbReference type="ARBA" id="ARBA00004651"/>
    </source>
</evidence>
<keyword evidence="2" id="KW-1003">Cell membrane</keyword>
<evidence type="ECO:0000256" key="2">
    <source>
        <dbReference type="ARBA" id="ARBA00022475"/>
    </source>
</evidence>
<reference evidence="8 9" key="1">
    <citation type="submission" date="2019-02" db="EMBL/GenBank/DDBJ databases">
        <title>Deep-cultivation of Planctomycetes and their phenomic and genomic characterization uncovers novel biology.</title>
        <authorList>
            <person name="Wiegand S."/>
            <person name="Jogler M."/>
            <person name="Boedeker C."/>
            <person name="Pinto D."/>
            <person name="Vollmers J."/>
            <person name="Rivas-Marin E."/>
            <person name="Kohn T."/>
            <person name="Peeters S.H."/>
            <person name="Heuer A."/>
            <person name="Rast P."/>
            <person name="Oberbeckmann S."/>
            <person name="Bunk B."/>
            <person name="Jeske O."/>
            <person name="Meyerdierks A."/>
            <person name="Storesund J.E."/>
            <person name="Kallscheuer N."/>
            <person name="Luecker S."/>
            <person name="Lage O.M."/>
            <person name="Pohl T."/>
            <person name="Merkel B.J."/>
            <person name="Hornburger P."/>
            <person name="Mueller R.-W."/>
            <person name="Bruemmer F."/>
            <person name="Labrenz M."/>
            <person name="Spormann A.M."/>
            <person name="Op Den Camp H."/>
            <person name="Overmann J."/>
            <person name="Amann R."/>
            <person name="Jetten M.S.M."/>
            <person name="Mascher T."/>
            <person name="Medema M.H."/>
            <person name="Devos D.P."/>
            <person name="Kaster A.-K."/>
            <person name="Ovreas L."/>
            <person name="Rohde M."/>
            <person name="Galperin M.Y."/>
            <person name="Jogler C."/>
        </authorList>
    </citation>
    <scope>NUCLEOTIDE SEQUENCE [LARGE SCALE GENOMIC DNA]</scope>
    <source>
        <strain evidence="8 9">CA13</strain>
    </source>
</reference>
<dbReference type="RefSeq" id="WP_146402763.1">
    <property type="nucleotide sequence ID" value="NZ_SJPJ01000001.1"/>
</dbReference>
<dbReference type="EMBL" id="SJPJ01000001">
    <property type="protein sequence ID" value="TWT84863.1"/>
    <property type="molecule type" value="Genomic_DNA"/>
</dbReference>
<comment type="caution">
    <text evidence="8">The sequence shown here is derived from an EMBL/GenBank/DDBJ whole genome shotgun (WGS) entry which is preliminary data.</text>
</comment>
<feature type="transmembrane region" description="Helical" evidence="6">
    <location>
        <begin position="335"/>
        <end position="354"/>
    </location>
</feature>
<feature type="transmembrane region" description="Helical" evidence="6">
    <location>
        <begin position="293"/>
        <end position="315"/>
    </location>
</feature>
<feature type="transmembrane region" description="Helical" evidence="6">
    <location>
        <begin position="366"/>
        <end position="390"/>
    </location>
</feature>
<dbReference type="AlphaFoldDB" id="A0A5C5ZEA5"/>
<keyword evidence="4 6" id="KW-1133">Transmembrane helix</keyword>
<dbReference type="OrthoDB" id="9794724at2"/>
<evidence type="ECO:0000313" key="8">
    <source>
        <dbReference type="EMBL" id="TWT84863.1"/>
    </source>
</evidence>
<feature type="domain" description="SSD" evidence="7">
    <location>
        <begin position="260"/>
        <end position="389"/>
    </location>
</feature>
<dbReference type="Pfam" id="PF03176">
    <property type="entry name" value="MMPL"/>
    <property type="match status" value="2"/>
</dbReference>
<dbReference type="PANTHER" id="PTHR33406">
    <property type="entry name" value="MEMBRANE PROTEIN MJ1562-RELATED"/>
    <property type="match status" value="1"/>
</dbReference>
<proteinExistence type="predicted"/>
<feature type="domain" description="SSD" evidence="7">
    <location>
        <begin position="644"/>
        <end position="771"/>
    </location>
</feature>
<dbReference type="InterPro" id="IPR050545">
    <property type="entry name" value="Mycobact_MmpL"/>
</dbReference>
<dbReference type="PANTHER" id="PTHR33406:SF12">
    <property type="entry name" value="BLR2997 PROTEIN"/>
    <property type="match status" value="1"/>
</dbReference>
<comment type="subcellular location">
    <subcellularLocation>
        <location evidence="1">Cell membrane</location>
        <topology evidence="1">Multi-pass membrane protein</topology>
    </subcellularLocation>
</comment>
<evidence type="ECO:0000259" key="7">
    <source>
        <dbReference type="PROSITE" id="PS50156"/>
    </source>
</evidence>
<dbReference type="InterPro" id="IPR000731">
    <property type="entry name" value="SSD"/>
</dbReference>
<protein>
    <submittedName>
        <fullName evidence="8">Multidrug efflux system subunit MdtC</fullName>
    </submittedName>
</protein>
<feature type="transmembrane region" description="Helical" evidence="6">
    <location>
        <begin position="720"/>
        <end position="740"/>
    </location>
</feature>
<feature type="transmembrane region" description="Helical" evidence="6">
    <location>
        <begin position="746"/>
        <end position="772"/>
    </location>
</feature>
<dbReference type="InterPro" id="IPR004869">
    <property type="entry name" value="MMPL_dom"/>
</dbReference>
<accession>A0A5C5ZEA5</accession>
<evidence type="ECO:0000313" key="9">
    <source>
        <dbReference type="Proteomes" id="UP000315010"/>
    </source>
</evidence>
<feature type="transmembrane region" description="Helical" evidence="6">
    <location>
        <begin position="621"/>
        <end position="640"/>
    </location>
</feature>
<dbReference type="SUPFAM" id="SSF82866">
    <property type="entry name" value="Multidrug efflux transporter AcrB transmembrane domain"/>
    <property type="match status" value="2"/>
</dbReference>
<sequence>MRSLFDSRRGGSKFSWLGIWRDRLPDLAIRWRFHTLVVTLAITLVSAYCASGVRFDSSVEVWFLDGDPQIELYHDFRDRFGKEQFIVVGLFPEDVFASQFLDQLDKFTDEIATLPLAHRAMSITNAEILVNEGGRLNGVRLAQTSSGQLPQTAEEIDEFRTRALRSRFVVGSLLAKDGSATSVVIMPSEEAIDVDREIELVKQVRAIVQRQFPSSVDYGLAGTPAINDAIFRAARRDFLLVTPIAALVVALFCFILFRTWIAAFVPLIIVGVTAVWVLGLMGLLGWRMTFLTSALVLVIMVIGVADSIHLVSAWQGERRLGRSARVAIRKSLYKLLPPCLFTTLTTMVGFLAMAACDMAPVRQFGILAAVGAVIALVLTILLTPCLLLLASASTATAIHSHGETRADRILLWLGRPTRRLSQGALAAAAILMLVTAVLIPSIRVSANPMTFFRPNAPVRKDMERIDEVFGGSASLEAVIRTPKGGQLKWENLSKLGKFQRWHEQFPAVGQTLSLVDLVGEIHRVQPFRPNREGTPRGVATALRAVERRDPELLHRLVLDDYSLGRMSIRVRLSEADSLAAQAELADAYIREHFNTPEISVQYTGHVKLYDDMRKYIVDAQIRSLTLAAVMITILMCVLLRSWKLGLFSMIPNVLPIFCGLALMSVLEIRLDPGTVMIASVALGLVVDDTCHFLVSVRSHMSGGETLEQAIEKSMSSAGRAIIATSLILASGFSVLVFGSFAPSMYFGVITAAVIVIALVADLVVLPAALLIFRRTSQAK</sequence>
<organism evidence="8 9">
    <name type="scientific">Novipirellula herctigrandis</name>
    <dbReference type="NCBI Taxonomy" id="2527986"/>
    <lineage>
        <taxon>Bacteria</taxon>
        <taxon>Pseudomonadati</taxon>
        <taxon>Planctomycetota</taxon>
        <taxon>Planctomycetia</taxon>
        <taxon>Pirellulales</taxon>
        <taxon>Pirellulaceae</taxon>
        <taxon>Novipirellula</taxon>
    </lineage>
</organism>
<feature type="transmembrane region" description="Helical" evidence="6">
    <location>
        <begin position="238"/>
        <end position="257"/>
    </location>
</feature>
<keyword evidence="3 6" id="KW-0812">Transmembrane</keyword>
<feature type="transmembrane region" description="Helical" evidence="6">
    <location>
        <begin position="420"/>
        <end position="439"/>
    </location>
</feature>
<feature type="transmembrane region" description="Helical" evidence="6">
    <location>
        <begin position="263"/>
        <end position="286"/>
    </location>
</feature>
<name>A0A5C5ZEA5_9BACT</name>
<evidence type="ECO:0000256" key="3">
    <source>
        <dbReference type="ARBA" id="ARBA00022692"/>
    </source>
</evidence>